<dbReference type="PROSITE" id="PS50850">
    <property type="entry name" value="MFS"/>
    <property type="match status" value="1"/>
</dbReference>
<feature type="transmembrane region" description="Helical" evidence="14">
    <location>
        <begin position="113"/>
        <end position="136"/>
    </location>
</feature>
<keyword evidence="6" id="KW-0832">Ubl conjugation</keyword>
<name>A0A3A2ZGN5_9EURO</name>
<keyword evidence="4" id="KW-1003">Cell membrane</keyword>
<dbReference type="EMBL" id="MVGC01000544">
    <property type="protein sequence ID" value="RJE18484.1"/>
    <property type="molecule type" value="Genomic_DNA"/>
</dbReference>
<comment type="subunit">
    <text evidence="11">Interacts with creB.</text>
</comment>
<feature type="transmembrane region" description="Helical" evidence="14">
    <location>
        <begin position="12"/>
        <end position="36"/>
    </location>
</feature>
<dbReference type="InterPro" id="IPR036259">
    <property type="entry name" value="MFS_trans_sf"/>
</dbReference>
<evidence type="ECO:0000256" key="8">
    <source>
        <dbReference type="ARBA" id="ARBA00022989"/>
    </source>
</evidence>
<keyword evidence="9 14" id="KW-0472">Membrane</keyword>
<evidence type="ECO:0000256" key="1">
    <source>
        <dbReference type="ARBA" id="ARBA00004651"/>
    </source>
</evidence>
<dbReference type="Pfam" id="PF00083">
    <property type="entry name" value="Sugar_tr"/>
    <property type="match status" value="1"/>
</dbReference>
<comment type="caution">
    <text evidence="16">The sequence shown here is derived from an EMBL/GenBank/DDBJ whole genome shotgun (WGS) entry which is preliminary data.</text>
</comment>
<feature type="domain" description="Major facilitator superfamily (MFS) profile" evidence="15">
    <location>
        <begin position="14"/>
        <end position="471"/>
    </location>
</feature>
<evidence type="ECO:0000256" key="13">
    <source>
        <dbReference type="RuleBase" id="RU003346"/>
    </source>
</evidence>
<evidence type="ECO:0000313" key="16">
    <source>
        <dbReference type="EMBL" id="RJE18484.1"/>
    </source>
</evidence>
<reference evidence="17" key="1">
    <citation type="submission" date="2017-02" db="EMBL/GenBank/DDBJ databases">
        <authorList>
            <person name="Tafer H."/>
            <person name="Lopandic K."/>
        </authorList>
    </citation>
    <scope>NUCLEOTIDE SEQUENCE [LARGE SCALE GENOMIC DNA]</scope>
    <source>
        <strain evidence="17">CBS 366.77</strain>
    </source>
</reference>
<feature type="transmembrane region" description="Helical" evidence="14">
    <location>
        <begin position="88"/>
        <end position="107"/>
    </location>
</feature>
<keyword evidence="17" id="KW-1185">Reference proteome</keyword>
<comment type="function">
    <text evidence="10">Integral membrane transporter that imports quinic acid to be catabolized as a carbon source.</text>
</comment>
<dbReference type="OrthoDB" id="508119at2759"/>
<dbReference type="PRINTS" id="PR00171">
    <property type="entry name" value="SUGRTRNSPORT"/>
</dbReference>
<keyword evidence="7" id="KW-0672">Quinate metabolism</keyword>
<evidence type="ECO:0000256" key="10">
    <source>
        <dbReference type="ARBA" id="ARBA00037560"/>
    </source>
</evidence>
<evidence type="ECO:0000256" key="12">
    <source>
        <dbReference type="ARBA" id="ARBA00043213"/>
    </source>
</evidence>
<dbReference type="PANTHER" id="PTHR48022">
    <property type="entry name" value="PLASTIDIC GLUCOSE TRANSPORTER 4"/>
    <property type="match status" value="1"/>
</dbReference>
<comment type="subcellular location">
    <subcellularLocation>
        <location evidence="1">Cell membrane</location>
        <topology evidence="1">Multi-pass membrane protein</topology>
    </subcellularLocation>
</comment>
<feature type="transmembrane region" description="Helical" evidence="14">
    <location>
        <begin position="314"/>
        <end position="333"/>
    </location>
</feature>
<feature type="transmembrane region" description="Helical" evidence="14">
    <location>
        <begin position="417"/>
        <end position="434"/>
    </location>
</feature>
<proteinExistence type="inferred from homology"/>
<comment type="similarity">
    <text evidence="2 13">Belongs to the major facilitator superfamily. Sugar transporter (TC 2.A.1.1) family.</text>
</comment>
<dbReference type="NCBIfam" id="TIGR00879">
    <property type="entry name" value="SP"/>
    <property type="match status" value="1"/>
</dbReference>
<dbReference type="InterPro" id="IPR020846">
    <property type="entry name" value="MFS_dom"/>
</dbReference>
<evidence type="ECO:0000256" key="3">
    <source>
        <dbReference type="ARBA" id="ARBA00022448"/>
    </source>
</evidence>
<evidence type="ECO:0000256" key="2">
    <source>
        <dbReference type="ARBA" id="ARBA00010992"/>
    </source>
</evidence>
<organism evidence="16 17">
    <name type="scientific">Aspergillus sclerotialis</name>
    <dbReference type="NCBI Taxonomy" id="2070753"/>
    <lineage>
        <taxon>Eukaryota</taxon>
        <taxon>Fungi</taxon>
        <taxon>Dikarya</taxon>
        <taxon>Ascomycota</taxon>
        <taxon>Pezizomycotina</taxon>
        <taxon>Eurotiomycetes</taxon>
        <taxon>Eurotiomycetidae</taxon>
        <taxon>Eurotiales</taxon>
        <taxon>Aspergillaceae</taxon>
        <taxon>Aspergillus</taxon>
        <taxon>Aspergillus subgen. Polypaecilum</taxon>
    </lineage>
</organism>
<feature type="transmembrane region" description="Helical" evidence="14">
    <location>
        <begin position="273"/>
        <end position="294"/>
    </location>
</feature>
<evidence type="ECO:0000256" key="7">
    <source>
        <dbReference type="ARBA" id="ARBA00022911"/>
    </source>
</evidence>
<feature type="transmembrane region" description="Helical" evidence="14">
    <location>
        <begin position="56"/>
        <end position="76"/>
    </location>
</feature>
<keyword evidence="8 14" id="KW-1133">Transmembrane helix</keyword>
<evidence type="ECO:0000256" key="4">
    <source>
        <dbReference type="ARBA" id="ARBA00022475"/>
    </source>
</evidence>
<feature type="transmembrane region" description="Helical" evidence="14">
    <location>
        <begin position="148"/>
        <end position="166"/>
    </location>
</feature>
<dbReference type="PANTHER" id="PTHR48022:SF34">
    <property type="entry name" value="MAJOR FACILITATOR SUPERFAMILY (MFS) PROFILE DOMAIN-CONTAINING PROTEIN-RELATED"/>
    <property type="match status" value="1"/>
</dbReference>
<dbReference type="Gene3D" id="1.20.1250.20">
    <property type="entry name" value="MFS general substrate transporter like domains"/>
    <property type="match status" value="1"/>
</dbReference>
<evidence type="ECO:0000256" key="5">
    <source>
        <dbReference type="ARBA" id="ARBA00022692"/>
    </source>
</evidence>
<dbReference type="GO" id="GO:0005886">
    <property type="term" value="C:plasma membrane"/>
    <property type="evidence" value="ECO:0007669"/>
    <property type="project" value="UniProtKB-SubCell"/>
</dbReference>
<gene>
    <name evidence="16" type="ORF">PHISCL_09180</name>
</gene>
<dbReference type="SUPFAM" id="SSF103473">
    <property type="entry name" value="MFS general substrate transporter"/>
    <property type="match status" value="1"/>
</dbReference>
<dbReference type="FunFam" id="1.20.1250.20:FF:000026">
    <property type="entry name" value="MFS quinate transporter QutD"/>
    <property type="match status" value="1"/>
</dbReference>
<keyword evidence="5 14" id="KW-0812">Transmembrane</keyword>
<evidence type="ECO:0000256" key="6">
    <source>
        <dbReference type="ARBA" id="ARBA00022843"/>
    </source>
</evidence>
<dbReference type="Proteomes" id="UP000266188">
    <property type="component" value="Unassembled WGS sequence"/>
</dbReference>
<evidence type="ECO:0000256" key="11">
    <source>
        <dbReference type="ARBA" id="ARBA00038682"/>
    </source>
</evidence>
<feature type="transmembrane region" description="Helical" evidence="14">
    <location>
        <begin position="340"/>
        <end position="359"/>
    </location>
</feature>
<accession>A0A3A2ZGN5</accession>
<dbReference type="InterPro" id="IPR005828">
    <property type="entry name" value="MFS_sugar_transport-like"/>
</dbReference>
<evidence type="ECO:0000256" key="9">
    <source>
        <dbReference type="ARBA" id="ARBA00023136"/>
    </source>
</evidence>
<dbReference type="AlphaFoldDB" id="A0A3A2ZGN5"/>
<sequence>MTSNNSHNARVYLLAITTSMGAFLFGYDLAFIGTTIELGPFQKDFGLVDATEGTKNAFSANIVSLLQAGCFFGSLAAAPLSDKAGRRIALGLADLLFIVGSIMQTAAMGNRGVIFAGRVIGGLGVGGASMLVPLYTAECAPPAIRGRLVGVYEIGVQVGTCLGFWINYGVDQQMAPTTSQWMTPFAVQLIPAGLLMIGLFFLSESPRWLAKERGRERALETLSYLRGVPAEQTVIQDELADILHQLHMEQLQCRGGWLQQTKELAFAGTRYRVFLGVAIMIFMQMAGSNAINYFSPRIFESIGLVGSETTLFSTGIYGLVRLVAVIMAMYWVIDRFGRTRMLVSGSAVMAISMWIIGALTKVMGMSEESDSTTSEPDAMSYAAAVFIYVYAVGFCFSWAGVPWVLCSEIFPLQVRGLGMAICTATHWLFNFVIARSVPYMISNIKFGTYFVFASFITVSIPFVWFMVPETKGLKLEEMDEIFNGSGLPGRRRIGRGTTVVEDEKVKAATTQVEYV</sequence>
<dbReference type="GO" id="GO:0005351">
    <property type="term" value="F:carbohydrate:proton symporter activity"/>
    <property type="evidence" value="ECO:0007669"/>
    <property type="project" value="TreeGrafter"/>
</dbReference>
<evidence type="ECO:0000313" key="17">
    <source>
        <dbReference type="Proteomes" id="UP000266188"/>
    </source>
</evidence>
<feature type="transmembrane region" description="Helical" evidence="14">
    <location>
        <begin position="186"/>
        <end position="203"/>
    </location>
</feature>
<feature type="transmembrane region" description="Helical" evidence="14">
    <location>
        <begin position="379"/>
        <end position="405"/>
    </location>
</feature>
<keyword evidence="3 13" id="KW-0813">Transport</keyword>
<dbReference type="InterPro" id="IPR050360">
    <property type="entry name" value="MFS_Sugar_Transporters"/>
</dbReference>
<evidence type="ECO:0000256" key="14">
    <source>
        <dbReference type="SAM" id="Phobius"/>
    </source>
</evidence>
<dbReference type="PROSITE" id="PS00217">
    <property type="entry name" value="SUGAR_TRANSPORT_2"/>
    <property type="match status" value="1"/>
</dbReference>
<dbReference type="PROSITE" id="PS00216">
    <property type="entry name" value="SUGAR_TRANSPORT_1"/>
    <property type="match status" value="1"/>
</dbReference>
<protein>
    <recommendedName>
        <fullName evidence="12">Quinate transporter</fullName>
    </recommendedName>
</protein>
<dbReference type="InterPro" id="IPR005829">
    <property type="entry name" value="Sugar_transporter_CS"/>
</dbReference>
<evidence type="ECO:0000259" key="15">
    <source>
        <dbReference type="PROSITE" id="PS50850"/>
    </source>
</evidence>
<feature type="transmembrane region" description="Helical" evidence="14">
    <location>
        <begin position="446"/>
        <end position="467"/>
    </location>
</feature>
<dbReference type="InterPro" id="IPR003663">
    <property type="entry name" value="Sugar/inositol_transpt"/>
</dbReference>